<evidence type="ECO:0000313" key="2">
    <source>
        <dbReference type="Proteomes" id="UP000008553"/>
    </source>
</evidence>
<accession>Q7R8Z7</accession>
<protein>
    <submittedName>
        <fullName evidence="1">Uncharacterized protein</fullName>
    </submittedName>
</protein>
<comment type="caution">
    <text evidence="1">The sequence shown here is derived from an EMBL/GenBank/DDBJ whole genome shotgun (WGS) entry which is preliminary data.</text>
</comment>
<gene>
    <name evidence="1" type="ORF">PY07073</name>
</gene>
<dbReference type="Proteomes" id="UP000008553">
    <property type="component" value="Unassembled WGS sequence"/>
</dbReference>
<dbReference type="PaxDb" id="73239-Q7R8Z7"/>
<dbReference type="EMBL" id="AABL01002518">
    <property type="protein sequence ID" value="EAA19425.1"/>
    <property type="molecule type" value="Genomic_DNA"/>
</dbReference>
<name>Q7R8Z7_PLAYO</name>
<sequence length="20" mass="2484">MQKLLRNRQFLKINQSSYSE</sequence>
<keyword evidence="2" id="KW-1185">Reference proteome</keyword>
<organism evidence="1 2">
    <name type="scientific">Plasmodium yoelii yoelii</name>
    <dbReference type="NCBI Taxonomy" id="73239"/>
    <lineage>
        <taxon>Eukaryota</taxon>
        <taxon>Sar</taxon>
        <taxon>Alveolata</taxon>
        <taxon>Apicomplexa</taxon>
        <taxon>Aconoidasida</taxon>
        <taxon>Haemosporida</taxon>
        <taxon>Plasmodiidae</taxon>
        <taxon>Plasmodium</taxon>
        <taxon>Plasmodium (Vinckeia)</taxon>
    </lineage>
</organism>
<dbReference type="InParanoid" id="Q7R8Z7"/>
<dbReference type="AlphaFoldDB" id="Q7R8Z7"/>
<reference evidence="1 2" key="1">
    <citation type="journal article" date="2002" name="Nature">
        <title>Genome sequence and comparative analysis of the model rodent malaria parasite Plasmodium yoelii yoelii.</title>
        <authorList>
            <person name="Carlton J.M."/>
            <person name="Angiuoli S.V."/>
            <person name="Suh B.B."/>
            <person name="Kooij T.W."/>
            <person name="Pertea M."/>
            <person name="Silva J.C."/>
            <person name="Ermolaeva M.D."/>
            <person name="Allen J.E."/>
            <person name="Selengut J.D."/>
            <person name="Koo H.L."/>
            <person name="Peterson J.D."/>
            <person name="Pop M."/>
            <person name="Kosack D.S."/>
            <person name="Shumway M.F."/>
            <person name="Bidwell S.L."/>
            <person name="Shallom S.J."/>
            <person name="van Aken S.E."/>
            <person name="Riedmuller S.B."/>
            <person name="Feldblyum T.V."/>
            <person name="Cho J.K."/>
            <person name="Quackenbush J."/>
            <person name="Sedegah M."/>
            <person name="Shoaibi A."/>
            <person name="Cummings L.M."/>
            <person name="Florens L."/>
            <person name="Yates J.R."/>
            <person name="Raine J.D."/>
            <person name="Sinden R.E."/>
            <person name="Harris M.A."/>
            <person name="Cunningham D.A."/>
            <person name="Preiser P.R."/>
            <person name="Bergman L.W."/>
            <person name="Vaidya A.B."/>
            <person name="van Lin L.H."/>
            <person name="Janse C.J."/>
            <person name="Waters A.P."/>
            <person name="Smith H.O."/>
            <person name="White O.R."/>
            <person name="Salzberg S.L."/>
            <person name="Venter J.C."/>
            <person name="Fraser C.M."/>
            <person name="Hoffman S.L."/>
            <person name="Gardner M.J."/>
            <person name="Carucci D.J."/>
        </authorList>
    </citation>
    <scope>NUCLEOTIDE SEQUENCE [LARGE SCALE GENOMIC DNA]</scope>
    <source>
        <strain evidence="1 2">17XNL</strain>
    </source>
</reference>
<evidence type="ECO:0000313" key="1">
    <source>
        <dbReference type="EMBL" id="EAA19425.1"/>
    </source>
</evidence>
<proteinExistence type="predicted"/>